<sequence length="441" mass="50156">MTAFLTIVFVLLAGFLCSLVEAASIQSEKHLSRDRVDMAVYSVFGEYEKELWKRYHVFGIDIGYESGAGSEQTIENRIRYYGALDFAFDFEALQLLTDHQGEAFYRQAVQDTSSRYGIDIVKEFIGDSSGWKDQMEQGEEDLGKKNTLEDQFRETGTSEAPEFPVETEDTWNSQMLENLLPEEFPLSKQAVTLDGMSSKRELYTGYGEVQTKKTDGVTDRLLFDEYLLKNFSSALSDLSETGLSYEVEYVLGGKESDRKNLQAVAEKLILFRFAADYTYLLSDEEKRAEAEGVALTACTLLLMPEAAEVVQQLLLLLWAYREAQQDVRILLTGGKVSLVKQRDNWRVPLHGILKEKEGATVKTVQESEGLTYQDYLRILLFLIPKATVTMRALDILECGVRQKGGKQQFRVDLCMTGVRIRSRYTLSHGISYEFPVEFSYQ</sequence>
<evidence type="ECO:0000313" key="2">
    <source>
        <dbReference type="Proteomes" id="UP000265643"/>
    </source>
</evidence>
<dbReference type="AlphaFoldDB" id="A0A391PAT4"/>
<dbReference type="InterPro" id="IPR043756">
    <property type="entry name" value="DUF5702"/>
</dbReference>
<name>A0A391PAT4_9FIRM</name>
<protein>
    <submittedName>
        <fullName evidence="1">Uncharacterized protein</fullName>
    </submittedName>
</protein>
<gene>
    <name evidence="1" type="ORF">KGMB01110_13150</name>
</gene>
<reference evidence="2" key="1">
    <citation type="submission" date="2018-09" db="EMBL/GenBank/DDBJ databases">
        <title>Draft Genome Sequence of Mediterraneibacter sp. KCTC 15684.</title>
        <authorList>
            <person name="Kim J.S."/>
            <person name="Han K.I."/>
            <person name="Suh M.K."/>
            <person name="Lee K.C."/>
            <person name="Eom M.K."/>
            <person name="Lee J.H."/>
            <person name="Park S.H."/>
            <person name="Kang S.W."/>
            <person name="Park J.E."/>
            <person name="Oh B.S."/>
            <person name="Yu S.Y."/>
            <person name="Choi S.H."/>
            <person name="Lee D.H."/>
            <person name="Yoon H."/>
            <person name="Kim B."/>
            <person name="Yang S.J."/>
            <person name="Lee J.S."/>
        </authorList>
    </citation>
    <scope>NUCLEOTIDE SEQUENCE [LARGE SCALE GENOMIC DNA]</scope>
    <source>
        <strain evidence="2">KCTC 15684</strain>
    </source>
</reference>
<comment type="caution">
    <text evidence="1">The sequence shown here is derived from an EMBL/GenBank/DDBJ whole genome shotgun (WGS) entry which is preliminary data.</text>
</comment>
<evidence type="ECO:0000313" key="1">
    <source>
        <dbReference type="EMBL" id="GCA66879.1"/>
    </source>
</evidence>
<dbReference type="EMBL" id="BHGK01000001">
    <property type="protein sequence ID" value="GCA66879.1"/>
    <property type="molecule type" value="Genomic_DNA"/>
</dbReference>
<keyword evidence="2" id="KW-1185">Reference proteome</keyword>
<dbReference type="RefSeq" id="WP_119297894.1">
    <property type="nucleotide sequence ID" value="NZ_BHGK01000001.1"/>
</dbReference>
<dbReference type="Pfam" id="PF18960">
    <property type="entry name" value="DUF5702"/>
    <property type="match status" value="1"/>
</dbReference>
<proteinExistence type="predicted"/>
<organism evidence="1 2">
    <name type="scientific">Mediterraneibacter butyricigenes</name>
    <dbReference type="NCBI Taxonomy" id="2316025"/>
    <lineage>
        <taxon>Bacteria</taxon>
        <taxon>Bacillati</taxon>
        <taxon>Bacillota</taxon>
        <taxon>Clostridia</taxon>
        <taxon>Lachnospirales</taxon>
        <taxon>Lachnospiraceae</taxon>
        <taxon>Mediterraneibacter</taxon>
    </lineage>
</organism>
<dbReference type="Proteomes" id="UP000265643">
    <property type="component" value="Unassembled WGS sequence"/>
</dbReference>
<accession>A0A391PAT4</accession>